<dbReference type="EMBL" id="QGKW02001940">
    <property type="protein sequence ID" value="KAF2554991.1"/>
    <property type="molecule type" value="Genomic_DNA"/>
</dbReference>
<organism evidence="1 2">
    <name type="scientific">Brassica cretica</name>
    <name type="common">Mustard</name>
    <dbReference type="NCBI Taxonomy" id="69181"/>
    <lineage>
        <taxon>Eukaryota</taxon>
        <taxon>Viridiplantae</taxon>
        <taxon>Streptophyta</taxon>
        <taxon>Embryophyta</taxon>
        <taxon>Tracheophyta</taxon>
        <taxon>Spermatophyta</taxon>
        <taxon>Magnoliopsida</taxon>
        <taxon>eudicotyledons</taxon>
        <taxon>Gunneridae</taxon>
        <taxon>Pentapetalae</taxon>
        <taxon>rosids</taxon>
        <taxon>malvids</taxon>
        <taxon>Brassicales</taxon>
        <taxon>Brassicaceae</taxon>
        <taxon>Brassiceae</taxon>
        <taxon>Brassica</taxon>
    </lineage>
</organism>
<dbReference type="PANTHER" id="PTHR36702:SF1">
    <property type="entry name" value="HOLLIDAY JUNCTION RESOLVASE"/>
    <property type="match status" value="1"/>
</dbReference>
<comment type="caution">
    <text evidence="1">The sequence shown here is derived from an EMBL/GenBank/DDBJ whole genome shotgun (WGS) entry which is preliminary data.</text>
</comment>
<evidence type="ECO:0000313" key="2">
    <source>
        <dbReference type="Proteomes" id="UP000712281"/>
    </source>
</evidence>
<dbReference type="AlphaFoldDB" id="A0A8S9H7K7"/>
<dbReference type="PANTHER" id="PTHR36702">
    <property type="entry name" value="HOLLIDAY JUNCTION RESOLVASE"/>
    <property type="match status" value="1"/>
</dbReference>
<proteinExistence type="predicted"/>
<reference evidence="1" key="1">
    <citation type="submission" date="2019-12" db="EMBL/GenBank/DDBJ databases">
        <title>Genome sequencing and annotation of Brassica cretica.</title>
        <authorList>
            <person name="Studholme D.J."/>
            <person name="Sarris P.F."/>
        </authorList>
    </citation>
    <scope>NUCLEOTIDE SEQUENCE</scope>
    <source>
        <strain evidence="1">PFS-001/15</strain>
        <tissue evidence="1">Leaf</tissue>
    </source>
</reference>
<protein>
    <submittedName>
        <fullName evidence="1">Uncharacterized protein</fullName>
    </submittedName>
</protein>
<dbReference type="Proteomes" id="UP000712281">
    <property type="component" value="Unassembled WGS sequence"/>
</dbReference>
<evidence type="ECO:0000313" key="1">
    <source>
        <dbReference type="EMBL" id="KAF2554991.1"/>
    </source>
</evidence>
<accession>A0A8S9H7K7</accession>
<name>A0A8S9H7K7_BRACR</name>
<sequence length="121" mass="13904">MSKLKMFLEKEQALLSTTPSQEELELLSKEGMEVQTTVQKLLEERKQQRSVEAEKRPNKRRKLPEGICRGVELLQNGMKRINEGLSELRSDENEEFQKSLLNQFSCLEDLVSHLVSLAASD</sequence>
<gene>
    <name evidence="1" type="ORF">F2Q68_00012853</name>
</gene>